<reference evidence="3" key="1">
    <citation type="submission" date="2020-10" db="EMBL/GenBank/DDBJ databases">
        <authorList>
            <person name="Gilroy R."/>
        </authorList>
    </citation>
    <scope>NUCLEOTIDE SEQUENCE</scope>
    <source>
        <strain evidence="3">ChiW25-3613</strain>
    </source>
</reference>
<comment type="caution">
    <text evidence="3">The sequence shown here is derived from an EMBL/GenBank/DDBJ whole genome shotgun (WGS) entry which is preliminary data.</text>
</comment>
<feature type="domain" description="Glycosyl transferase family 1" evidence="1">
    <location>
        <begin position="200"/>
        <end position="364"/>
    </location>
</feature>
<dbReference type="GO" id="GO:0016757">
    <property type="term" value="F:glycosyltransferase activity"/>
    <property type="evidence" value="ECO:0007669"/>
    <property type="project" value="InterPro"/>
</dbReference>
<dbReference type="InterPro" id="IPR028098">
    <property type="entry name" value="Glyco_trans_4-like_N"/>
</dbReference>
<dbReference type="Pfam" id="PF13439">
    <property type="entry name" value="Glyco_transf_4"/>
    <property type="match status" value="1"/>
</dbReference>
<dbReference type="PANTHER" id="PTHR45947:SF3">
    <property type="entry name" value="SULFOQUINOVOSYL TRANSFERASE SQD2"/>
    <property type="match status" value="1"/>
</dbReference>
<dbReference type="PANTHER" id="PTHR45947">
    <property type="entry name" value="SULFOQUINOVOSYL TRANSFERASE SQD2"/>
    <property type="match status" value="1"/>
</dbReference>
<evidence type="ECO:0000313" key="3">
    <source>
        <dbReference type="EMBL" id="HIR39855.1"/>
    </source>
</evidence>
<dbReference type="Proteomes" id="UP000824179">
    <property type="component" value="Unassembled WGS sequence"/>
</dbReference>
<evidence type="ECO:0000259" key="1">
    <source>
        <dbReference type="Pfam" id="PF00534"/>
    </source>
</evidence>
<dbReference type="Gene3D" id="3.40.50.2000">
    <property type="entry name" value="Glycogen Phosphorylase B"/>
    <property type="match status" value="2"/>
</dbReference>
<sequence length="389" mass="43813">MKKAVILGIDCWYPQVDGVTNVVKNYRKNLRGGGFDCEIVAPSYGRKSDEEGEERYCGGVFHHFSLSVPFLSFRNSMPGCDKKLKKFLDERHPALLHAHSPFAICSYFERYGKRHNIPVVYTFHTKYRDEFFRVTHSRLITAIMMRIIMRNIRRADYVWAVSGSSARTLREYGYSGEIKVMPNGTDMRPAAEGERASLAEQVRKQYGISPDERIFLYTGRVVSVKNLKFSFEIVAELNKRGFKCRFFVVGGGDELEEHKKLASKLGVDDMVIFTGFVGDREALRRYYACADLFLLPSVFDNTPLVVLEAASLGTPSVVPAGSSAAELIEDGATGYCEELNVERWANRIMAIFSDEGKAAAVSKNCSSIACSWEKAVSDAEAEYRRIIDI</sequence>
<protein>
    <submittedName>
        <fullName evidence="3">Glycosyltransferase</fullName>
    </submittedName>
</protein>
<dbReference type="AlphaFoldDB" id="A0A9D1DCT1"/>
<evidence type="ECO:0000259" key="2">
    <source>
        <dbReference type="Pfam" id="PF13439"/>
    </source>
</evidence>
<dbReference type="InterPro" id="IPR001296">
    <property type="entry name" value="Glyco_trans_1"/>
</dbReference>
<dbReference type="SUPFAM" id="SSF53756">
    <property type="entry name" value="UDP-Glycosyltransferase/glycogen phosphorylase"/>
    <property type="match status" value="1"/>
</dbReference>
<evidence type="ECO:0000313" key="4">
    <source>
        <dbReference type="Proteomes" id="UP000824179"/>
    </source>
</evidence>
<reference evidence="3" key="2">
    <citation type="journal article" date="2021" name="PeerJ">
        <title>Extensive microbial diversity within the chicken gut microbiome revealed by metagenomics and culture.</title>
        <authorList>
            <person name="Gilroy R."/>
            <person name="Ravi A."/>
            <person name="Getino M."/>
            <person name="Pursley I."/>
            <person name="Horton D.L."/>
            <person name="Alikhan N.F."/>
            <person name="Baker D."/>
            <person name="Gharbi K."/>
            <person name="Hall N."/>
            <person name="Watson M."/>
            <person name="Adriaenssens E.M."/>
            <person name="Foster-Nyarko E."/>
            <person name="Jarju S."/>
            <person name="Secka A."/>
            <person name="Antonio M."/>
            <person name="Oren A."/>
            <person name="Chaudhuri R.R."/>
            <person name="La Ragione R."/>
            <person name="Hildebrand F."/>
            <person name="Pallen M.J."/>
        </authorList>
    </citation>
    <scope>NUCLEOTIDE SEQUENCE</scope>
    <source>
        <strain evidence="3">ChiW25-3613</strain>
    </source>
</reference>
<dbReference type="InterPro" id="IPR050194">
    <property type="entry name" value="Glycosyltransferase_grp1"/>
</dbReference>
<proteinExistence type="predicted"/>
<accession>A0A9D1DCT1</accession>
<dbReference type="Pfam" id="PF00534">
    <property type="entry name" value="Glycos_transf_1"/>
    <property type="match status" value="1"/>
</dbReference>
<name>A0A9D1DCT1_9FIRM</name>
<dbReference type="EMBL" id="DVHB01000096">
    <property type="protein sequence ID" value="HIR39855.1"/>
    <property type="molecule type" value="Genomic_DNA"/>
</dbReference>
<gene>
    <name evidence="3" type="ORF">IAB90_05675</name>
</gene>
<organism evidence="3 4">
    <name type="scientific">Candidatus Coproplasma stercoripullorum</name>
    <dbReference type="NCBI Taxonomy" id="2840751"/>
    <lineage>
        <taxon>Bacteria</taxon>
        <taxon>Bacillati</taxon>
        <taxon>Bacillota</taxon>
        <taxon>Clostridia</taxon>
        <taxon>Eubacteriales</taxon>
        <taxon>Candidatus Coproplasma</taxon>
    </lineage>
</organism>
<feature type="domain" description="Glycosyltransferase subfamily 4-like N-terminal" evidence="2">
    <location>
        <begin position="16"/>
        <end position="186"/>
    </location>
</feature>